<feature type="transmembrane region" description="Helical" evidence="1">
    <location>
        <begin position="45"/>
        <end position="62"/>
    </location>
</feature>
<reference evidence="2 3" key="1">
    <citation type="submission" date="2015-11" db="EMBL/GenBank/DDBJ databases">
        <title>Exploring the genomic traits of fungus-feeding bacterial genus Collimonas.</title>
        <authorList>
            <person name="Song C."/>
            <person name="Schmidt R."/>
            <person name="de Jager V."/>
            <person name="Krzyzanowska D."/>
            <person name="Jongedijk E."/>
            <person name="Cankar K."/>
            <person name="Beekwilder J."/>
            <person name="van Veen A."/>
            <person name="de Boer W."/>
            <person name="van Veen J.A."/>
            <person name="Garbeva P."/>
        </authorList>
    </citation>
    <scope>NUCLEOTIDE SEQUENCE [LARGE SCALE GENOMIC DNA]</scope>
    <source>
        <strain evidence="2 3">Ter6</strain>
    </source>
</reference>
<dbReference type="EMBL" id="CP013232">
    <property type="protein sequence ID" value="AMO97172.1"/>
    <property type="molecule type" value="Genomic_DNA"/>
</dbReference>
<protein>
    <submittedName>
        <fullName evidence="2">Uncharacterized protein</fullName>
    </submittedName>
</protein>
<keyword evidence="1" id="KW-1133">Transmembrane helix</keyword>
<evidence type="ECO:0000313" key="3">
    <source>
        <dbReference type="Proteomes" id="UP000072421"/>
    </source>
</evidence>
<evidence type="ECO:0000313" key="2">
    <source>
        <dbReference type="EMBL" id="AMO97172.1"/>
    </source>
</evidence>
<proteinExistence type="predicted"/>
<dbReference type="Proteomes" id="UP000072421">
    <property type="component" value="Chromosome"/>
</dbReference>
<dbReference type="OrthoDB" id="5298497at2"/>
<dbReference type="AlphaFoldDB" id="A0A127PH93"/>
<organism evidence="2">
    <name type="scientific">Collimonas fungivorans</name>
    <dbReference type="NCBI Taxonomy" id="158899"/>
    <lineage>
        <taxon>Bacteria</taxon>
        <taxon>Pseudomonadati</taxon>
        <taxon>Pseudomonadota</taxon>
        <taxon>Betaproteobacteria</taxon>
        <taxon>Burkholderiales</taxon>
        <taxon>Oxalobacteraceae</taxon>
        <taxon>Collimonas</taxon>
    </lineage>
</organism>
<accession>A0A127PH93</accession>
<name>A0A127PH93_9BURK</name>
<sequence length="335" mass="37319">MLTSIRKRFRDWLDRSLFQLQDGKAEAGEVLLTQRRVFIVPSRPGLAFAVMLVLLFLCSVNYNLSLGFGLTFLLAACAVIDMHLTFRNLAYLYLTPGKAAAVFAGEDALFELHLTNRRKHTRYAILLGFIGRGLPAIERAMDVPAHSTSHLTLALTTTRRGWQAAPRIRLRTRFPLGLLRAWSYWQPDSRALVYPQPEASASTPPLPLAPIERSDGNGAAGHQDFAGVRTYQSGDSLKHLAWRQIARLDTDLDARLITKQFEGGAVSDLAIDFAALPYDMALEDKLSRMTRWILEAEARQLPYAFRLGDSVYAAALGPAHQRACLRALALYQVAP</sequence>
<dbReference type="PANTHER" id="PTHR34351">
    <property type="entry name" value="SLR1927 PROTEIN-RELATED"/>
    <property type="match status" value="1"/>
</dbReference>
<keyword evidence="1" id="KW-0812">Transmembrane</keyword>
<gene>
    <name evidence="2" type="ORF">CFter6_4582</name>
</gene>
<dbReference type="RefSeq" id="WP_061541571.1">
    <property type="nucleotide sequence ID" value="NZ_CP013232.1"/>
</dbReference>
<dbReference type="PANTHER" id="PTHR34351:SF1">
    <property type="entry name" value="SLR1927 PROTEIN"/>
    <property type="match status" value="1"/>
</dbReference>
<keyword evidence="1" id="KW-0472">Membrane</keyword>
<dbReference type="PATRIC" id="fig|158899.10.peg.4537"/>
<evidence type="ECO:0000256" key="1">
    <source>
        <dbReference type="SAM" id="Phobius"/>
    </source>
</evidence>